<evidence type="ECO:0000313" key="4">
    <source>
        <dbReference type="Proteomes" id="UP000250140"/>
    </source>
</evidence>
<evidence type="ECO:0000259" key="2">
    <source>
        <dbReference type="Pfam" id="PF01926"/>
    </source>
</evidence>
<dbReference type="OrthoDB" id="8954335at2759"/>
<keyword evidence="1" id="KW-0175">Coiled coil</keyword>
<dbReference type="Pfam" id="PF01926">
    <property type="entry name" value="MMR_HSR1"/>
    <property type="match status" value="1"/>
</dbReference>
<keyword evidence="3" id="KW-0378">Hydrolase</keyword>
<dbReference type="Proteomes" id="UP000250140">
    <property type="component" value="Unassembled WGS sequence"/>
</dbReference>
<dbReference type="CDD" id="cd00882">
    <property type="entry name" value="Ras_like_GTPase"/>
    <property type="match status" value="1"/>
</dbReference>
<dbReference type="GO" id="GO:0005525">
    <property type="term" value="F:GTP binding"/>
    <property type="evidence" value="ECO:0007669"/>
    <property type="project" value="InterPro"/>
</dbReference>
<feature type="domain" description="G" evidence="2">
    <location>
        <begin position="1"/>
        <end position="60"/>
    </location>
</feature>
<accession>A0A8E2JS04</accession>
<dbReference type="Gene3D" id="3.40.50.300">
    <property type="entry name" value="P-loop containing nucleotide triphosphate hydrolases"/>
    <property type="match status" value="1"/>
</dbReference>
<dbReference type="GO" id="GO:0016787">
    <property type="term" value="F:hydrolase activity"/>
    <property type="evidence" value="ECO:0007669"/>
    <property type="project" value="UniProtKB-KW"/>
</dbReference>
<gene>
    <name evidence="3" type="ORF">AOQ84DRAFT_320103</name>
</gene>
<protein>
    <submittedName>
        <fullName evidence="3">P-loop containing nucleoside triphosphate hydrolase protein</fullName>
    </submittedName>
</protein>
<feature type="non-terminal residue" evidence="3">
    <location>
        <position position="317"/>
    </location>
</feature>
<sequence length="317" mass="35869">MGTTGSGKSSFISHLTRETVQVGHSLESCTSQSSIYQVDRSGQTICIIDTPGFDDTNKSNAELFRDIALLLGMLHIRGIGIIGLVYLHRITDQRVGGSSLRSMQIFQSLCGIQCFPNVVLVTTMWDLLEQGDALRTGQSREKILKEKDEFWGQMVKGKAAVMHHDGRLESAETILSEILSYKETVVMDIQKELVDENLPLEETKVGRLLLEDIVAARERHQKNLSKIHEGLEDAEGENDEEMIATIAEEKRKTEASIEGIEDSEERLRITFEKLNQEGEGQPIVTKIERVHQQEEKLEYLERRIGELENAVSRYKRK</sequence>
<dbReference type="InterPro" id="IPR027417">
    <property type="entry name" value="P-loop_NTPase"/>
</dbReference>
<feature type="coiled-coil region" evidence="1">
    <location>
        <begin position="217"/>
        <end position="317"/>
    </location>
</feature>
<evidence type="ECO:0000313" key="3">
    <source>
        <dbReference type="EMBL" id="OCL07323.1"/>
    </source>
</evidence>
<organism evidence="3 4">
    <name type="scientific">Glonium stellatum</name>
    <dbReference type="NCBI Taxonomy" id="574774"/>
    <lineage>
        <taxon>Eukaryota</taxon>
        <taxon>Fungi</taxon>
        <taxon>Dikarya</taxon>
        <taxon>Ascomycota</taxon>
        <taxon>Pezizomycotina</taxon>
        <taxon>Dothideomycetes</taxon>
        <taxon>Pleosporomycetidae</taxon>
        <taxon>Gloniales</taxon>
        <taxon>Gloniaceae</taxon>
        <taxon>Glonium</taxon>
    </lineage>
</organism>
<proteinExistence type="predicted"/>
<dbReference type="AlphaFoldDB" id="A0A8E2JS04"/>
<dbReference type="InterPro" id="IPR006073">
    <property type="entry name" value="GTP-bd"/>
</dbReference>
<evidence type="ECO:0000256" key="1">
    <source>
        <dbReference type="SAM" id="Coils"/>
    </source>
</evidence>
<reference evidence="3 4" key="1">
    <citation type="journal article" date="2016" name="Nat. Commun.">
        <title>Ectomycorrhizal ecology is imprinted in the genome of the dominant symbiotic fungus Cenococcum geophilum.</title>
        <authorList>
            <consortium name="DOE Joint Genome Institute"/>
            <person name="Peter M."/>
            <person name="Kohler A."/>
            <person name="Ohm R.A."/>
            <person name="Kuo A."/>
            <person name="Krutzmann J."/>
            <person name="Morin E."/>
            <person name="Arend M."/>
            <person name="Barry K.W."/>
            <person name="Binder M."/>
            <person name="Choi C."/>
            <person name="Clum A."/>
            <person name="Copeland A."/>
            <person name="Grisel N."/>
            <person name="Haridas S."/>
            <person name="Kipfer T."/>
            <person name="LaButti K."/>
            <person name="Lindquist E."/>
            <person name="Lipzen A."/>
            <person name="Maire R."/>
            <person name="Meier B."/>
            <person name="Mihaltcheva S."/>
            <person name="Molinier V."/>
            <person name="Murat C."/>
            <person name="Poggeler S."/>
            <person name="Quandt C.A."/>
            <person name="Sperisen C."/>
            <person name="Tritt A."/>
            <person name="Tisserant E."/>
            <person name="Crous P.W."/>
            <person name="Henrissat B."/>
            <person name="Nehls U."/>
            <person name="Egli S."/>
            <person name="Spatafora J.W."/>
            <person name="Grigoriev I.V."/>
            <person name="Martin F.M."/>
        </authorList>
    </citation>
    <scope>NUCLEOTIDE SEQUENCE [LARGE SCALE GENOMIC DNA]</scope>
    <source>
        <strain evidence="3 4">CBS 207.34</strain>
    </source>
</reference>
<dbReference type="EMBL" id="KV749898">
    <property type="protein sequence ID" value="OCL07323.1"/>
    <property type="molecule type" value="Genomic_DNA"/>
</dbReference>
<dbReference type="SUPFAM" id="SSF52540">
    <property type="entry name" value="P-loop containing nucleoside triphosphate hydrolases"/>
    <property type="match status" value="1"/>
</dbReference>
<name>A0A8E2JS04_9PEZI</name>
<keyword evidence="4" id="KW-1185">Reference proteome</keyword>